<protein>
    <submittedName>
        <fullName evidence="2">Uncharacterized protein</fullName>
    </submittedName>
</protein>
<dbReference type="RefSeq" id="WP_009837808.1">
    <property type="nucleotide sequence ID" value="NZ_AAOH01000002.1"/>
</dbReference>
<evidence type="ECO:0000256" key="1">
    <source>
        <dbReference type="SAM" id="SignalP"/>
    </source>
</evidence>
<sequence>MKLLIAMAVLGLMSITIPVAANVVNVAQEQRILYQRDIYLIEVLEQALKAANYSAELNFVAVHPHQQRTLLMLSQGEVDIHWGMTSTAREQLATAIKVPLFKGLIGWRVLLINQEYGAQFAAINDASQLKSLKALQGHDWPDTKILTQNGYTVLAQANYEQMFKLLALGRGDYFPRSVIEVHSELAARKDLPLMIEPHLLLKYPTAFYFFVNKEKVELSAALQTGLTTMLNNGEFDAIFTRYFAQYLNKLKLDTRNTFELENINVSEPLLATDDFLH</sequence>
<dbReference type="STRING" id="87626.PTD2_13984"/>
<dbReference type="OrthoDB" id="547680at2"/>
<feature type="chain" id="PRO_5002665984" evidence="1">
    <location>
        <begin position="22"/>
        <end position="277"/>
    </location>
</feature>
<dbReference type="Proteomes" id="UP000006201">
    <property type="component" value="Unassembled WGS sequence"/>
</dbReference>
<name>A4C7I1_9GAMM</name>
<dbReference type="AlphaFoldDB" id="A4C7I1"/>
<accession>A4C7I1</accession>
<dbReference type="eggNOG" id="COG0834">
    <property type="taxonomic scope" value="Bacteria"/>
</dbReference>
<reference evidence="2 3" key="1">
    <citation type="submission" date="2006-02" db="EMBL/GenBank/DDBJ databases">
        <authorList>
            <person name="Moran M.A."/>
            <person name="Kjelleberg S."/>
            <person name="Egan S."/>
            <person name="Saunders N."/>
            <person name="Thomas T."/>
            <person name="Ferriera S."/>
            <person name="Johnson J."/>
            <person name="Kravitz S."/>
            <person name="Halpern A."/>
            <person name="Remington K."/>
            <person name="Beeson K."/>
            <person name="Tran B."/>
            <person name="Rogers Y.-H."/>
            <person name="Friedman R."/>
            <person name="Venter J.C."/>
        </authorList>
    </citation>
    <scope>NUCLEOTIDE SEQUENCE [LARGE SCALE GENOMIC DNA]</scope>
    <source>
        <strain evidence="2 3">D2</strain>
    </source>
</reference>
<dbReference type="Gene3D" id="3.40.190.10">
    <property type="entry name" value="Periplasmic binding protein-like II"/>
    <property type="match status" value="2"/>
</dbReference>
<evidence type="ECO:0000313" key="3">
    <source>
        <dbReference type="Proteomes" id="UP000006201"/>
    </source>
</evidence>
<dbReference type="SUPFAM" id="SSF53850">
    <property type="entry name" value="Periplasmic binding protein-like II"/>
    <property type="match status" value="1"/>
</dbReference>
<feature type="signal peptide" evidence="1">
    <location>
        <begin position="1"/>
        <end position="21"/>
    </location>
</feature>
<evidence type="ECO:0000313" key="2">
    <source>
        <dbReference type="EMBL" id="EAR29935.1"/>
    </source>
</evidence>
<proteinExistence type="predicted"/>
<keyword evidence="3" id="KW-1185">Reference proteome</keyword>
<comment type="caution">
    <text evidence="2">The sequence shown here is derived from an EMBL/GenBank/DDBJ whole genome shotgun (WGS) entry which is preliminary data.</text>
</comment>
<keyword evidence="1" id="KW-0732">Signal</keyword>
<gene>
    <name evidence="2" type="ORF">PTD2_13984</name>
</gene>
<dbReference type="HOGENOM" id="CLU_066015_1_0_6"/>
<organism evidence="2 3">
    <name type="scientific">Pseudoalteromonas tunicata D2</name>
    <dbReference type="NCBI Taxonomy" id="87626"/>
    <lineage>
        <taxon>Bacteria</taxon>
        <taxon>Pseudomonadati</taxon>
        <taxon>Pseudomonadota</taxon>
        <taxon>Gammaproteobacteria</taxon>
        <taxon>Alteromonadales</taxon>
        <taxon>Pseudoalteromonadaceae</taxon>
        <taxon>Pseudoalteromonas</taxon>
    </lineage>
</organism>
<dbReference type="EMBL" id="AAOH01000002">
    <property type="protein sequence ID" value="EAR29935.1"/>
    <property type="molecule type" value="Genomic_DNA"/>
</dbReference>